<gene>
    <name evidence="5" type="ORF">NE675_11105</name>
</gene>
<dbReference type="Gene3D" id="3.40.50.300">
    <property type="entry name" value="P-loop containing nucleotide triphosphate hydrolases"/>
    <property type="match status" value="1"/>
</dbReference>
<reference evidence="5 6" key="1">
    <citation type="submission" date="2022-06" db="EMBL/GenBank/DDBJ databases">
        <title>Isolation of gut microbiota from human fecal samples.</title>
        <authorList>
            <person name="Pamer E.G."/>
            <person name="Barat B."/>
            <person name="Waligurski E."/>
            <person name="Medina S."/>
            <person name="Paddock L."/>
            <person name="Mostad J."/>
        </authorList>
    </citation>
    <scope>NUCLEOTIDE SEQUENCE [LARGE SCALE GENOMIC DNA]</scope>
    <source>
        <strain evidence="5 6">DFI.1.1</strain>
    </source>
</reference>
<evidence type="ECO:0000313" key="6">
    <source>
        <dbReference type="Proteomes" id="UP001206692"/>
    </source>
</evidence>
<dbReference type="PROSITE" id="PS00211">
    <property type="entry name" value="ABC_TRANSPORTER_1"/>
    <property type="match status" value="1"/>
</dbReference>
<evidence type="ECO:0000256" key="1">
    <source>
        <dbReference type="ARBA" id="ARBA00022448"/>
    </source>
</evidence>
<evidence type="ECO:0000313" key="5">
    <source>
        <dbReference type="EMBL" id="MCQ5343566.1"/>
    </source>
</evidence>
<proteinExistence type="predicted"/>
<dbReference type="PANTHER" id="PTHR42781:SF4">
    <property type="entry name" value="SPERMIDINE_PUTRESCINE IMPORT ATP-BINDING PROTEIN POTA"/>
    <property type="match status" value="1"/>
</dbReference>
<dbReference type="InterPro" id="IPR050093">
    <property type="entry name" value="ABC_SmlMolc_Importer"/>
</dbReference>
<dbReference type="SUPFAM" id="SSF52540">
    <property type="entry name" value="P-loop containing nucleoside triphosphate hydrolases"/>
    <property type="match status" value="1"/>
</dbReference>
<evidence type="ECO:0000259" key="4">
    <source>
        <dbReference type="PROSITE" id="PS50893"/>
    </source>
</evidence>
<dbReference type="SMART" id="SM00382">
    <property type="entry name" value="AAA"/>
    <property type="match status" value="1"/>
</dbReference>
<sequence length="353" mass="39311">MYVEMKHIEKNYGSFHASRDVSFGVDKGKLVALLGPSGSGKTTILRMLAGLENPNSGDIVIDGKRVNDIPAAKRGIGFVFQNYALFRYMTVFDNVAFGLTIQGMKKDDIRERVLEMIDLVGLAGMEGRYPNQLSGGQRQRVAFARALAPHPQVLLLDEPFAAIDAKVRQELRNWLKETIHRVGITSIFVTHDQDEAVEVADEIIITNHGRIEQVGTPLDIYSKPKTPFVAEFIGTPVVIDNCSVLTGFVDVNGPKRAIIRPEFLKIYKQGTMKRYGSAAEDGVVEAVVFRGSRLDVTLRVKDYVIHGEYAFDAPTLTVGEKVKVLIYRLHVLDGEQTYLRENSAMMGSDVFYI</sequence>
<keyword evidence="2" id="KW-0547">Nucleotide-binding</keyword>
<accession>A0ABT1SUL1</accession>
<dbReference type="InterPro" id="IPR003593">
    <property type="entry name" value="AAA+_ATPase"/>
</dbReference>
<dbReference type="PANTHER" id="PTHR42781">
    <property type="entry name" value="SPERMIDINE/PUTRESCINE IMPORT ATP-BINDING PROTEIN POTA"/>
    <property type="match status" value="1"/>
</dbReference>
<comment type="caution">
    <text evidence="5">The sequence shown here is derived from an EMBL/GenBank/DDBJ whole genome shotgun (WGS) entry which is preliminary data.</text>
</comment>
<organism evidence="5 6">
    <name type="scientific">Megasphaera massiliensis</name>
    <dbReference type="NCBI Taxonomy" id="1232428"/>
    <lineage>
        <taxon>Bacteria</taxon>
        <taxon>Bacillati</taxon>
        <taxon>Bacillota</taxon>
        <taxon>Negativicutes</taxon>
        <taxon>Veillonellales</taxon>
        <taxon>Veillonellaceae</taxon>
        <taxon>Megasphaera</taxon>
    </lineage>
</organism>
<name>A0ABT1SUL1_9FIRM</name>
<dbReference type="RefSeq" id="WP_062412745.1">
    <property type="nucleotide sequence ID" value="NZ_JAJCIO010000034.1"/>
</dbReference>
<dbReference type="InterPro" id="IPR027417">
    <property type="entry name" value="P-loop_NTPase"/>
</dbReference>
<evidence type="ECO:0000256" key="3">
    <source>
        <dbReference type="ARBA" id="ARBA00022840"/>
    </source>
</evidence>
<evidence type="ECO:0000256" key="2">
    <source>
        <dbReference type="ARBA" id="ARBA00022741"/>
    </source>
</evidence>
<dbReference type="SUPFAM" id="SSF50331">
    <property type="entry name" value="MOP-like"/>
    <property type="match status" value="1"/>
</dbReference>
<dbReference type="InterPro" id="IPR017871">
    <property type="entry name" value="ABC_transporter-like_CS"/>
</dbReference>
<dbReference type="Proteomes" id="UP001206692">
    <property type="component" value="Unassembled WGS sequence"/>
</dbReference>
<protein>
    <submittedName>
        <fullName evidence="5">ABC transporter ATP-binding protein</fullName>
    </submittedName>
</protein>
<dbReference type="PROSITE" id="PS50893">
    <property type="entry name" value="ABC_TRANSPORTER_2"/>
    <property type="match status" value="1"/>
</dbReference>
<keyword evidence="1" id="KW-0813">Transport</keyword>
<dbReference type="GO" id="GO:0005524">
    <property type="term" value="F:ATP binding"/>
    <property type="evidence" value="ECO:0007669"/>
    <property type="project" value="UniProtKB-KW"/>
</dbReference>
<keyword evidence="6" id="KW-1185">Reference proteome</keyword>
<dbReference type="InterPro" id="IPR008995">
    <property type="entry name" value="Mo/tungstate-bd_C_term_dom"/>
</dbReference>
<dbReference type="Pfam" id="PF00005">
    <property type="entry name" value="ABC_tran"/>
    <property type="match status" value="1"/>
</dbReference>
<feature type="domain" description="ABC transporter" evidence="4">
    <location>
        <begin position="3"/>
        <end position="233"/>
    </location>
</feature>
<dbReference type="EMBL" id="JANGEW010000029">
    <property type="protein sequence ID" value="MCQ5343566.1"/>
    <property type="molecule type" value="Genomic_DNA"/>
</dbReference>
<dbReference type="InterPro" id="IPR003439">
    <property type="entry name" value="ABC_transporter-like_ATP-bd"/>
</dbReference>
<keyword evidence="3 5" id="KW-0067">ATP-binding</keyword>